<dbReference type="Gene3D" id="1.20.1070.10">
    <property type="entry name" value="Rhodopsin 7-helix transmembrane proteins"/>
    <property type="match status" value="1"/>
</dbReference>
<comment type="caution">
    <text evidence="7">The sequence shown here is derived from an EMBL/GenBank/DDBJ whole genome shotgun (WGS) entry which is preliminary data.</text>
</comment>
<dbReference type="SUPFAM" id="SSF81321">
    <property type="entry name" value="Family A G protein-coupled receptor-like"/>
    <property type="match status" value="1"/>
</dbReference>
<evidence type="ECO:0000313" key="7">
    <source>
        <dbReference type="EMBL" id="KAK7488368.1"/>
    </source>
</evidence>
<name>A0ABD0KN95_9CAEN</name>
<evidence type="ECO:0000256" key="5">
    <source>
        <dbReference type="SAM" id="Phobius"/>
    </source>
</evidence>
<proteinExistence type="predicted"/>
<sequence length="203" mass="22750">MPVFCAHSKTLTVLVASRPYSYYLQNQHILDIFDVWLYSTAFPFLFLIIITVTTAVTAARLRNVQAKRKRSLDASSTAAATTSGTATTTQVPKSGHSKRELAVTKMLIGTSILFIICLLPMLAVQVATFIVPDLSYEGHYYNLCSVLWNVISIFRCINSSTNFFVYYKMGSKFRETLGAVLFCCRRGRVHPSDNKQHTSVESQ</sequence>
<dbReference type="AlphaFoldDB" id="A0ABD0KN95"/>
<dbReference type="Pfam" id="PF10324">
    <property type="entry name" value="7TM_GPCR_Srw"/>
    <property type="match status" value="1"/>
</dbReference>
<feature type="domain" description="G-protein coupled receptors family 1 profile" evidence="6">
    <location>
        <begin position="1"/>
        <end position="166"/>
    </location>
</feature>
<evidence type="ECO:0000256" key="1">
    <source>
        <dbReference type="ARBA" id="ARBA00004370"/>
    </source>
</evidence>
<evidence type="ECO:0000256" key="4">
    <source>
        <dbReference type="ARBA" id="ARBA00023136"/>
    </source>
</evidence>
<feature type="transmembrane region" description="Helical" evidence="5">
    <location>
        <begin position="35"/>
        <end position="61"/>
    </location>
</feature>
<dbReference type="PANTHER" id="PTHR46641">
    <property type="entry name" value="FMRFAMIDE RECEPTOR-RELATED"/>
    <property type="match status" value="1"/>
</dbReference>
<dbReference type="InterPro" id="IPR019427">
    <property type="entry name" value="7TM_GPCR_serpentine_rcpt_Srw"/>
</dbReference>
<dbReference type="EMBL" id="JACVVK020000151">
    <property type="protein sequence ID" value="KAK7488368.1"/>
    <property type="molecule type" value="Genomic_DNA"/>
</dbReference>
<gene>
    <name evidence="7" type="ORF">BaRGS_00020342</name>
</gene>
<dbReference type="GO" id="GO:0016020">
    <property type="term" value="C:membrane"/>
    <property type="evidence" value="ECO:0007669"/>
    <property type="project" value="UniProtKB-SubCell"/>
</dbReference>
<reference evidence="7 8" key="1">
    <citation type="journal article" date="2023" name="Sci. Data">
        <title>Genome assembly of the Korean intertidal mud-creeper Batillaria attramentaria.</title>
        <authorList>
            <person name="Patra A.K."/>
            <person name="Ho P.T."/>
            <person name="Jun S."/>
            <person name="Lee S.J."/>
            <person name="Kim Y."/>
            <person name="Won Y.J."/>
        </authorList>
    </citation>
    <scope>NUCLEOTIDE SEQUENCE [LARGE SCALE GENOMIC DNA]</scope>
    <source>
        <strain evidence="7">Wonlab-2016</strain>
    </source>
</reference>
<evidence type="ECO:0000256" key="2">
    <source>
        <dbReference type="ARBA" id="ARBA00022692"/>
    </source>
</evidence>
<feature type="transmembrane region" description="Helical" evidence="5">
    <location>
        <begin position="146"/>
        <end position="167"/>
    </location>
</feature>
<keyword evidence="8" id="KW-1185">Reference proteome</keyword>
<evidence type="ECO:0000313" key="8">
    <source>
        <dbReference type="Proteomes" id="UP001519460"/>
    </source>
</evidence>
<dbReference type="PROSITE" id="PS50262">
    <property type="entry name" value="G_PROTEIN_RECEP_F1_2"/>
    <property type="match status" value="1"/>
</dbReference>
<dbReference type="InterPro" id="IPR017452">
    <property type="entry name" value="GPCR_Rhodpsn_7TM"/>
</dbReference>
<comment type="subcellular location">
    <subcellularLocation>
        <location evidence="1">Membrane</location>
    </subcellularLocation>
</comment>
<keyword evidence="2 5" id="KW-0812">Transmembrane</keyword>
<evidence type="ECO:0000259" key="6">
    <source>
        <dbReference type="PROSITE" id="PS50262"/>
    </source>
</evidence>
<keyword evidence="4 5" id="KW-0472">Membrane</keyword>
<dbReference type="InterPro" id="IPR052954">
    <property type="entry name" value="GPCR-Ligand_Int"/>
</dbReference>
<dbReference type="PANTHER" id="PTHR46641:SF25">
    <property type="entry name" value="CNMAMIDE RECEPTOR-RELATED"/>
    <property type="match status" value="1"/>
</dbReference>
<feature type="transmembrane region" description="Helical" evidence="5">
    <location>
        <begin position="106"/>
        <end position="131"/>
    </location>
</feature>
<organism evidence="7 8">
    <name type="scientific">Batillaria attramentaria</name>
    <dbReference type="NCBI Taxonomy" id="370345"/>
    <lineage>
        <taxon>Eukaryota</taxon>
        <taxon>Metazoa</taxon>
        <taxon>Spiralia</taxon>
        <taxon>Lophotrochozoa</taxon>
        <taxon>Mollusca</taxon>
        <taxon>Gastropoda</taxon>
        <taxon>Caenogastropoda</taxon>
        <taxon>Sorbeoconcha</taxon>
        <taxon>Cerithioidea</taxon>
        <taxon>Batillariidae</taxon>
        <taxon>Batillaria</taxon>
    </lineage>
</organism>
<accession>A0ABD0KN95</accession>
<keyword evidence="3 5" id="KW-1133">Transmembrane helix</keyword>
<protein>
    <recommendedName>
        <fullName evidence="6">G-protein coupled receptors family 1 profile domain-containing protein</fullName>
    </recommendedName>
</protein>
<evidence type="ECO:0000256" key="3">
    <source>
        <dbReference type="ARBA" id="ARBA00022989"/>
    </source>
</evidence>
<dbReference type="Proteomes" id="UP001519460">
    <property type="component" value="Unassembled WGS sequence"/>
</dbReference>